<reference evidence="3 4" key="1">
    <citation type="submission" date="2020-02" db="EMBL/GenBank/DDBJ databases">
        <title>Draft genome sequence of Haematococcus lacustris strain NIES-144.</title>
        <authorList>
            <person name="Morimoto D."/>
            <person name="Nakagawa S."/>
            <person name="Yoshida T."/>
            <person name="Sawayama S."/>
        </authorList>
    </citation>
    <scope>NUCLEOTIDE SEQUENCE [LARGE SCALE GENOMIC DNA]</scope>
    <source>
        <strain evidence="3 4">NIES-144</strain>
    </source>
</reference>
<keyword evidence="2" id="KW-1133">Transmembrane helix</keyword>
<feature type="non-terminal residue" evidence="3">
    <location>
        <position position="1"/>
    </location>
</feature>
<proteinExistence type="predicted"/>
<evidence type="ECO:0000256" key="2">
    <source>
        <dbReference type="SAM" id="Phobius"/>
    </source>
</evidence>
<gene>
    <name evidence="3" type="ORF">HaLaN_32645</name>
</gene>
<dbReference type="AlphaFoldDB" id="A0A6A0AKC9"/>
<dbReference type="EMBL" id="BLLF01008232">
    <property type="protein sequence ID" value="GFH33296.1"/>
    <property type="molecule type" value="Genomic_DNA"/>
</dbReference>
<dbReference type="Proteomes" id="UP000485058">
    <property type="component" value="Unassembled WGS sequence"/>
</dbReference>
<keyword evidence="2" id="KW-0472">Membrane</keyword>
<feature type="region of interest" description="Disordered" evidence="1">
    <location>
        <begin position="48"/>
        <end position="80"/>
    </location>
</feature>
<feature type="transmembrane region" description="Helical" evidence="2">
    <location>
        <begin position="17"/>
        <end position="38"/>
    </location>
</feature>
<evidence type="ECO:0000256" key="1">
    <source>
        <dbReference type="SAM" id="MobiDB-lite"/>
    </source>
</evidence>
<name>A0A6A0AKC9_HAELA</name>
<evidence type="ECO:0000313" key="3">
    <source>
        <dbReference type="EMBL" id="GFH33296.1"/>
    </source>
</evidence>
<protein>
    <submittedName>
        <fullName evidence="3">Uncharacterized protein</fullName>
    </submittedName>
</protein>
<keyword evidence="4" id="KW-1185">Reference proteome</keyword>
<accession>A0A6A0AKC9</accession>
<sequence>AREVAESRRADRMRDGLIAGVVLTFVFTLMLSCGAALLMHRRARWSSPEQALVPRGGSQHSSGNTEGLPQTRNSTVTLKC</sequence>
<feature type="compositionally biased region" description="Polar residues" evidence="1">
    <location>
        <begin position="58"/>
        <end position="80"/>
    </location>
</feature>
<comment type="caution">
    <text evidence="3">The sequence shown here is derived from an EMBL/GenBank/DDBJ whole genome shotgun (WGS) entry which is preliminary data.</text>
</comment>
<keyword evidence="2" id="KW-0812">Transmembrane</keyword>
<organism evidence="3 4">
    <name type="scientific">Haematococcus lacustris</name>
    <name type="common">Green alga</name>
    <name type="synonym">Haematococcus pluvialis</name>
    <dbReference type="NCBI Taxonomy" id="44745"/>
    <lineage>
        <taxon>Eukaryota</taxon>
        <taxon>Viridiplantae</taxon>
        <taxon>Chlorophyta</taxon>
        <taxon>core chlorophytes</taxon>
        <taxon>Chlorophyceae</taxon>
        <taxon>CS clade</taxon>
        <taxon>Chlamydomonadales</taxon>
        <taxon>Haematococcaceae</taxon>
        <taxon>Haematococcus</taxon>
    </lineage>
</organism>
<evidence type="ECO:0000313" key="4">
    <source>
        <dbReference type="Proteomes" id="UP000485058"/>
    </source>
</evidence>